<name>A0A1W6AIL1_BACMY</name>
<dbReference type="AlphaFoldDB" id="A0A1W6AIL1"/>
<protein>
    <submittedName>
        <fullName evidence="1">Uncharacterized protein</fullName>
    </submittedName>
</protein>
<reference evidence="1 2" key="1">
    <citation type="submission" date="2017-04" db="EMBL/GenBank/DDBJ databases">
        <title>The Characteristic of a Fine Plant Growth-Promoting Rhizobacteria Bacillus mycoides Gnyt1 and its Whole Genome Sequencing Analysis.</title>
        <authorList>
            <person name="Li J.H."/>
            <person name="Yao T."/>
        </authorList>
    </citation>
    <scope>NUCLEOTIDE SEQUENCE [LARGE SCALE GENOMIC DNA]</scope>
    <source>
        <strain evidence="1 2">Gnyt1</strain>
        <plasmid evidence="2">Plasmid unnamed2</plasmid>
    </source>
</reference>
<keyword evidence="1" id="KW-0614">Plasmid</keyword>
<gene>
    <name evidence="1" type="ORF">B7492_31770</name>
</gene>
<evidence type="ECO:0000313" key="2">
    <source>
        <dbReference type="Proteomes" id="UP000192932"/>
    </source>
</evidence>
<sequence length="124" mass="14534">MFIYKETYERGNVEEADCRFIDQICSQLDCGESYDICLSMTDTYLQKILVMGNGKILEIEIGLHLDELEWKCDCNELTKEKAISEVEYELSCYNNFQQARLEKGWSFKKEAESFLELLQEKESA</sequence>
<proteinExistence type="predicted"/>
<accession>A0A1W6AIL1</accession>
<organism evidence="1 2">
    <name type="scientific">Bacillus mycoides</name>
    <dbReference type="NCBI Taxonomy" id="1405"/>
    <lineage>
        <taxon>Bacteria</taxon>
        <taxon>Bacillati</taxon>
        <taxon>Bacillota</taxon>
        <taxon>Bacilli</taxon>
        <taxon>Bacillales</taxon>
        <taxon>Bacillaceae</taxon>
        <taxon>Bacillus</taxon>
        <taxon>Bacillus cereus group</taxon>
    </lineage>
</organism>
<dbReference type="Proteomes" id="UP000192932">
    <property type="component" value="Plasmid unnamed2"/>
</dbReference>
<geneLocation type="plasmid" evidence="1 2">
    <name>unnamed2</name>
</geneLocation>
<evidence type="ECO:0000313" key="1">
    <source>
        <dbReference type="EMBL" id="ARJ25625.1"/>
    </source>
</evidence>
<dbReference type="EMBL" id="CP020745">
    <property type="protein sequence ID" value="ARJ25625.1"/>
    <property type="molecule type" value="Genomic_DNA"/>
</dbReference>
<dbReference type="RefSeq" id="WP_085313353.1">
    <property type="nucleotide sequence ID" value="NZ_CP020745.1"/>
</dbReference>